<evidence type="ECO:0000256" key="3">
    <source>
        <dbReference type="ARBA" id="ARBA00022695"/>
    </source>
</evidence>
<name>A0A329RPN1_9STRA</name>
<keyword evidence="14" id="KW-1185">Reference proteome</keyword>
<keyword evidence="6" id="KW-0378">Hydrolase</keyword>
<keyword evidence="3" id="KW-0548">Nucleotidyltransferase</keyword>
<evidence type="ECO:0000256" key="5">
    <source>
        <dbReference type="ARBA" id="ARBA00022759"/>
    </source>
</evidence>
<keyword evidence="5" id="KW-0255">Endonuclease</keyword>
<keyword evidence="2" id="KW-0808">Transferase</keyword>
<dbReference type="EMBL" id="RCMI01000497">
    <property type="protein sequence ID" value="KAG2907924.1"/>
    <property type="molecule type" value="Genomic_DNA"/>
</dbReference>
<evidence type="ECO:0000313" key="14">
    <source>
        <dbReference type="Proteomes" id="UP000251314"/>
    </source>
</evidence>
<dbReference type="EMBL" id="RCMG01000442">
    <property type="protein sequence ID" value="KAG2854177.1"/>
    <property type="molecule type" value="Genomic_DNA"/>
</dbReference>
<evidence type="ECO:0000313" key="9">
    <source>
        <dbReference type="EMBL" id="KAG2854177.1"/>
    </source>
</evidence>
<dbReference type="SUPFAM" id="SSF51283">
    <property type="entry name" value="dUTPase-like"/>
    <property type="match status" value="1"/>
</dbReference>
<proteinExistence type="predicted"/>
<dbReference type="Gene3D" id="2.70.40.10">
    <property type="match status" value="1"/>
</dbReference>
<evidence type="ECO:0000256" key="4">
    <source>
        <dbReference type="ARBA" id="ARBA00022722"/>
    </source>
</evidence>
<keyword evidence="1" id="KW-0645">Protease</keyword>
<evidence type="ECO:0000256" key="7">
    <source>
        <dbReference type="ARBA" id="ARBA00022918"/>
    </source>
</evidence>
<dbReference type="EMBL" id="RCMV01000417">
    <property type="protein sequence ID" value="KAG3217518.1"/>
    <property type="molecule type" value="Genomic_DNA"/>
</dbReference>
<dbReference type="AlphaFoldDB" id="A0A329RPN1"/>
<dbReference type="Proteomes" id="UP000760860">
    <property type="component" value="Unassembled WGS sequence"/>
</dbReference>
<evidence type="ECO:0000256" key="6">
    <source>
        <dbReference type="ARBA" id="ARBA00022801"/>
    </source>
</evidence>
<dbReference type="InterPro" id="IPR036157">
    <property type="entry name" value="dUTPase-like_sf"/>
</dbReference>
<dbReference type="GO" id="GO:0004519">
    <property type="term" value="F:endonuclease activity"/>
    <property type="evidence" value="ECO:0007669"/>
    <property type="project" value="UniProtKB-KW"/>
</dbReference>
<dbReference type="GO" id="GO:0008233">
    <property type="term" value="F:peptidase activity"/>
    <property type="evidence" value="ECO:0007669"/>
    <property type="project" value="UniProtKB-KW"/>
</dbReference>
<reference evidence="12" key="2">
    <citation type="submission" date="2018-05" db="EMBL/GenBank/DDBJ databases">
        <title>Effector identification in a new, highly contiguous assembly of the strawberry crown rot pathogen Phytophthora cactorum.</title>
        <authorList>
            <person name="Armitage A.D."/>
            <person name="Nellist C.F."/>
            <person name="Bates H."/>
            <person name="Vickerstaff R.J."/>
            <person name="Harrison R.J."/>
        </authorList>
    </citation>
    <scope>NUCLEOTIDE SEQUENCE</scope>
    <source>
        <strain evidence="9">15-7</strain>
        <strain evidence="10">4032</strain>
        <strain evidence="11">P415</strain>
        <strain evidence="12">P421</strain>
    </source>
</reference>
<dbReference type="PROSITE" id="PS50878">
    <property type="entry name" value="RT_POL"/>
    <property type="match status" value="1"/>
</dbReference>
<dbReference type="EMBL" id="MJFZ01000763">
    <property type="protein sequence ID" value="RAW25342.1"/>
    <property type="molecule type" value="Genomic_DNA"/>
</dbReference>
<dbReference type="SUPFAM" id="SSF56672">
    <property type="entry name" value="DNA/RNA polymerases"/>
    <property type="match status" value="1"/>
</dbReference>
<evidence type="ECO:0000259" key="8">
    <source>
        <dbReference type="PROSITE" id="PS50878"/>
    </source>
</evidence>
<dbReference type="InterPro" id="IPR043128">
    <property type="entry name" value="Rev_trsase/Diguanyl_cyclase"/>
</dbReference>
<sequence>MGGRLFLQECCYNLAKAEWPSRTVSLEQGRRRKRQKDRRRRPVCFDCSFLYKDQAEAVGEVELRPEGDEGISHYVNVVRSERPSPEPPPRRGLMNVTVDLPDGFGVRAEDDAEDAEPPCVVKCGRRVVCAVGNFEALSGGYIDCLPSQMLADTGAMLSLINRRVLKRLGRPREPLEPSDGCVSSSSGHKLRVHGWINLPVSLGTKEVVVRMVVTDKLHVDAILGVDALGAFGAVIDVAQRTLALKGTGEVLPLGVTVVHEAFMATMASSIRLPPRGQALVVTNIVGDAEEASVALVEGASGLPPTLGVSRSLCTISEGKVVVEICNASTEEYWVRKGTIVASASAVPESTFGFEKPTGKVEPSASRVPSEDVPVEVVISVAEEREDKVSEKVKVTRPDVPPDKDIGVKADFSESDVSAEQKALFREALNGFHDMFVESSMRPGKTEMLYFKIDSSDSQPIKQQPYRVSLAEGEVMEAKIQQYLEQNLIRPSNSPWASPVLMIRKPDGGIRFCIDYRRLNAVTVKDCYPMPLIDDILDVLGCTRLISTMDIASGYWNVPMAEDSIPKTAFTCKYGLYEWLVMPFGLCNAVPAFERLMETVLVDMKWRICLVYLDDCVIFSKDFPTHLVRVRQVLTRFREAGFKLKMKKCHWGQSQVAFLGHIVTPTGILPNP</sequence>
<dbReference type="PANTHER" id="PTHR24559">
    <property type="entry name" value="TRANSPOSON TY3-I GAG-POL POLYPROTEIN"/>
    <property type="match status" value="1"/>
</dbReference>
<protein>
    <recommendedName>
        <fullName evidence="8">Reverse transcriptase domain-containing protein</fullName>
    </recommendedName>
</protein>
<dbReference type="VEuPathDB" id="FungiDB:PC110_g18233"/>
<evidence type="ECO:0000256" key="1">
    <source>
        <dbReference type="ARBA" id="ARBA00022670"/>
    </source>
</evidence>
<dbReference type="Gene3D" id="2.40.70.10">
    <property type="entry name" value="Acid Proteases"/>
    <property type="match status" value="1"/>
</dbReference>
<organism evidence="13 14">
    <name type="scientific">Phytophthora cactorum</name>
    <dbReference type="NCBI Taxonomy" id="29920"/>
    <lineage>
        <taxon>Eukaryota</taxon>
        <taxon>Sar</taxon>
        <taxon>Stramenopiles</taxon>
        <taxon>Oomycota</taxon>
        <taxon>Peronosporomycetes</taxon>
        <taxon>Peronosporales</taxon>
        <taxon>Peronosporaceae</taxon>
        <taxon>Phytophthora</taxon>
    </lineage>
</organism>
<evidence type="ECO:0000313" key="10">
    <source>
        <dbReference type="EMBL" id="KAG2907924.1"/>
    </source>
</evidence>
<dbReference type="GO" id="GO:0006508">
    <property type="term" value="P:proteolysis"/>
    <property type="evidence" value="ECO:0007669"/>
    <property type="project" value="UniProtKB-KW"/>
</dbReference>
<dbReference type="InterPro" id="IPR053134">
    <property type="entry name" value="RNA-dir_DNA_polymerase"/>
</dbReference>
<dbReference type="OrthoDB" id="119159at2759"/>
<dbReference type="Proteomes" id="UP000774804">
    <property type="component" value="Unassembled WGS sequence"/>
</dbReference>
<dbReference type="InterPro" id="IPR043502">
    <property type="entry name" value="DNA/RNA_pol_sf"/>
</dbReference>
<dbReference type="GO" id="GO:0003964">
    <property type="term" value="F:RNA-directed DNA polymerase activity"/>
    <property type="evidence" value="ECO:0007669"/>
    <property type="project" value="UniProtKB-KW"/>
</dbReference>
<dbReference type="Pfam" id="PF00078">
    <property type="entry name" value="RVT_1"/>
    <property type="match status" value="1"/>
</dbReference>
<evidence type="ECO:0000313" key="11">
    <source>
        <dbReference type="EMBL" id="KAG2971848.1"/>
    </source>
</evidence>
<dbReference type="Gene3D" id="3.10.10.10">
    <property type="entry name" value="HIV Type 1 Reverse Transcriptase, subunit A, domain 1"/>
    <property type="match status" value="1"/>
</dbReference>
<dbReference type="FunFam" id="3.10.10.10:FF:000007">
    <property type="entry name" value="Retrovirus-related Pol polyprotein from transposon 17.6-like Protein"/>
    <property type="match status" value="1"/>
</dbReference>
<keyword evidence="7" id="KW-0695">RNA-directed DNA polymerase</keyword>
<dbReference type="Proteomes" id="UP000735874">
    <property type="component" value="Unassembled WGS sequence"/>
</dbReference>
<dbReference type="SUPFAM" id="SSF50630">
    <property type="entry name" value="Acid proteases"/>
    <property type="match status" value="1"/>
</dbReference>
<dbReference type="PANTHER" id="PTHR24559:SF444">
    <property type="entry name" value="REVERSE TRANSCRIPTASE DOMAIN-CONTAINING PROTEIN"/>
    <property type="match status" value="1"/>
</dbReference>
<accession>A0A329RPN1</accession>
<evidence type="ECO:0000256" key="2">
    <source>
        <dbReference type="ARBA" id="ARBA00022679"/>
    </source>
</evidence>
<keyword evidence="4" id="KW-0540">Nuclease</keyword>
<dbReference type="InterPro" id="IPR000477">
    <property type="entry name" value="RT_dom"/>
</dbReference>
<dbReference type="InterPro" id="IPR021109">
    <property type="entry name" value="Peptidase_aspartic_dom_sf"/>
</dbReference>
<feature type="domain" description="Reverse transcriptase" evidence="8">
    <location>
        <begin position="483"/>
        <end position="662"/>
    </location>
</feature>
<evidence type="ECO:0000313" key="12">
    <source>
        <dbReference type="EMBL" id="KAG3217518.1"/>
    </source>
</evidence>
<dbReference type="Pfam" id="PF13975">
    <property type="entry name" value="gag-asp_proteas"/>
    <property type="match status" value="1"/>
</dbReference>
<gene>
    <name evidence="13" type="ORF">PC110_g18233</name>
    <name evidence="9" type="ORF">PC113_g13532</name>
    <name evidence="10" type="ORF">PC115_g13723</name>
    <name evidence="11" type="ORF">PC118_g16035</name>
    <name evidence="12" type="ORF">PC129_g11657</name>
</gene>
<dbReference type="EMBL" id="RCML01000648">
    <property type="protein sequence ID" value="KAG2971848.1"/>
    <property type="molecule type" value="Genomic_DNA"/>
</dbReference>
<dbReference type="CDD" id="cd01647">
    <property type="entry name" value="RT_LTR"/>
    <property type="match status" value="1"/>
</dbReference>
<dbReference type="Proteomes" id="UP000697107">
    <property type="component" value="Unassembled WGS sequence"/>
</dbReference>
<dbReference type="Proteomes" id="UP000251314">
    <property type="component" value="Unassembled WGS sequence"/>
</dbReference>
<evidence type="ECO:0000313" key="13">
    <source>
        <dbReference type="EMBL" id="RAW25342.1"/>
    </source>
</evidence>
<reference evidence="13 14" key="1">
    <citation type="submission" date="2018-01" db="EMBL/GenBank/DDBJ databases">
        <title>Draft genome of the strawberry crown rot pathogen Phytophthora cactorum.</title>
        <authorList>
            <person name="Armitage A.D."/>
            <person name="Lysoe E."/>
            <person name="Nellist C.F."/>
            <person name="Harrison R.J."/>
            <person name="Brurberg M.B."/>
        </authorList>
    </citation>
    <scope>NUCLEOTIDE SEQUENCE [LARGE SCALE GENOMIC DNA]</scope>
    <source>
        <strain evidence="13 14">10300</strain>
    </source>
</reference>
<dbReference type="Gene3D" id="3.30.70.270">
    <property type="match status" value="1"/>
</dbReference>
<dbReference type="STRING" id="29920.A0A329RPN1"/>
<dbReference type="CDD" id="cd00303">
    <property type="entry name" value="retropepsin_like"/>
    <property type="match status" value="1"/>
</dbReference>
<comment type="caution">
    <text evidence="13">The sequence shown here is derived from an EMBL/GenBank/DDBJ whole genome shotgun (WGS) entry which is preliminary data.</text>
</comment>